<organism evidence="1 2">
    <name type="scientific">Candidatus Roizmanbacteria bacterium CG_4_10_14_0_2_um_filter_39_13</name>
    <dbReference type="NCBI Taxonomy" id="1974825"/>
    <lineage>
        <taxon>Bacteria</taxon>
        <taxon>Candidatus Roizmaniibacteriota</taxon>
    </lineage>
</organism>
<gene>
    <name evidence="1" type="ORF">COY16_04465</name>
</gene>
<proteinExistence type="predicted"/>
<dbReference type="EMBL" id="PFOB01000057">
    <property type="protein sequence ID" value="PIZ62362.1"/>
    <property type="molecule type" value="Genomic_DNA"/>
</dbReference>
<dbReference type="Proteomes" id="UP000228503">
    <property type="component" value="Unassembled WGS sequence"/>
</dbReference>
<evidence type="ECO:0000313" key="1">
    <source>
        <dbReference type="EMBL" id="PIZ62362.1"/>
    </source>
</evidence>
<reference evidence="2" key="1">
    <citation type="submission" date="2017-09" db="EMBL/GenBank/DDBJ databases">
        <title>Depth-based differentiation of microbial function through sediment-hosted aquifers and enrichment of novel symbionts in the deep terrestrial subsurface.</title>
        <authorList>
            <person name="Probst A.J."/>
            <person name="Ladd B."/>
            <person name="Jarett J.K."/>
            <person name="Geller-Mcgrath D.E."/>
            <person name="Sieber C.M.K."/>
            <person name="Emerson J.B."/>
            <person name="Anantharaman K."/>
            <person name="Thomas B.C."/>
            <person name="Malmstrom R."/>
            <person name="Stieglmeier M."/>
            <person name="Klingl A."/>
            <person name="Woyke T."/>
            <person name="Ryan C.M."/>
            <person name="Banfield J.F."/>
        </authorList>
    </citation>
    <scope>NUCLEOTIDE SEQUENCE [LARGE SCALE GENOMIC DNA]</scope>
</reference>
<sequence>IGLQCLRLVYDKATEDNFEHLWKKALSKAASYDGPSLIELVLPSDPGMWEGIWSVKGNEKK</sequence>
<comment type="caution">
    <text evidence="1">The sequence shown here is derived from an EMBL/GenBank/DDBJ whole genome shotgun (WGS) entry which is preliminary data.</text>
</comment>
<feature type="non-terminal residue" evidence="1">
    <location>
        <position position="1"/>
    </location>
</feature>
<evidence type="ECO:0000313" key="2">
    <source>
        <dbReference type="Proteomes" id="UP000228503"/>
    </source>
</evidence>
<name>A0A2M7TXK5_9BACT</name>
<protein>
    <submittedName>
        <fullName evidence="1">Uncharacterized protein</fullName>
    </submittedName>
</protein>
<dbReference type="AlphaFoldDB" id="A0A2M7TXK5"/>
<accession>A0A2M7TXK5</accession>